<dbReference type="Proteomes" id="UP000758603">
    <property type="component" value="Unassembled WGS sequence"/>
</dbReference>
<reference evidence="2" key="1">
    <citation type="journal article" date="2021" name="Nat. Commun.">
        <title>Genetic determinants of endophytism in the Arabidopsis root mycobiome.</title>
        <authorList>
            <person name="Mesny F."/>
            <person name="Miyauchi S."/>
            <person name="Thiergart T."/>
            <person name="Pickel B."/>
            <person name="Atanasova L."/>
            <person name="Karlsson M."/>
            <person name="Huettel B."/>
            <person name="Barry K.W."/>
            <person name="Haridas S."/>
            <person name="Chen C."/>
            <person name="Bauer D."/>
            <person name="Andreopoulos W."/>
            <person name="Pangilinan J."/>
            <person name="LaButti K."/>
            <person name="Riley R."/>
            <person name="Lipzen A."/>
            <person name="Clum A."/>
            <person name="Drula E."/>
            <person name="Henrissat B."/>
            <person name="Kohler A."/>
            <person name="Grigoriev I.V."/>
            <person name="Martin F.M."/>
            <person name="Hacquard S."/>
        </authorList>
    </citation>
    <scope>NUCLEOTIDE SEQUENCE</scope>
    <source>
        <strain evidence="2">MPI-SDFR-AT-0073</strain>
    </source>
</reference>
<evidence type="ECO:0000256" key="1">
    <source>
        <dbReference type="SAM" id="SignalP"/>
    </source>
</evidence>
<dbReference type="EMBL" id="JAGPXC010000001">
    <property type="protein sequence ID" value="KAH6659095.1"/>
    <property type="molecule type" value="Genomic_DNA"/>
</dbReference>
<name>A0A9P8UVI0_9PEZI</name>
<evidence type="ECO:0008006" key="4">
    <source>
        <dbReference type="Google" id="ProtNLM"/>
    </source>
</evidence>
<dbReference type="GeneID" id="70130084"/>
<organism evidence="2 3">
    <name type="scientific">Truncatella angustata</name>
    <dbReference type="NCBI Taxonomy" id="152316"/>
    <lineage>
        <taxon>Eukaryota</taxon>
        <taxon>Fungi</taxon>
        <taxon>Dikarya</taxon>
        <taxon>Ascomycota</taxon>
        <taxon>Pezizomycotina</taxon>
        <taxon>Sordariomycetes</taxon>
        <taxon>Xylariomycetidae</taxon>
        <taxon>Amphisphaeriales</taxon>
        <taxon>Sporocadaceae</taxon>
        <taxon>Truncatella</taxon>
    </lineage>
</organism>
<comment type="caution">
    <text evidence="2">The sequence shown here is derived from an EMBL/GenBank/DDBJ whole genome shotgun (WGS) entry which is preliminary data.</text>
</comment>
<keyword evidence="1" id="KW-0732">Signal</keyword>
<feature type="signal peptide" evidence="1">
    <location>
        <begin position="1"/>
        <end position="17"/>
    </location>
</feature>
<accession>A0A9P8UVI0</accession>
<dbReference type="RefSeq" id="XP_045963226.1">
    <property type="nucleotide sequence ID" value="XM_046101192.1"/>
</dbReference>
<protein>
    <recommendedName>
        <fullName evidence="4">Secreted protein</fullName>
    </recommendedName>
</protein>
<keyword evidence="3" id="KW-1185">Reference proteome</keyword>
<evidence type="ECO:0000313" key="3">
    <source>
        <dbReference type="Proteomes" id="UP000758603"/>
    </source>
</evidence>
<gene>
    <name evidence="2" type="ORF">BKA67DRAFT_543542</name>
</gene>
<proteinExistence type="predicted"/>
<dbReference type="AlphaFoldDB" id="A0A9P8UVI0"/>
<evidence type="ECO:0000313" key="2">
    <source>
        <dbReference type="EMBL" id="KAH6659095.1"/>
    </source>
</evidence>
<feature type="chain" id="PRO_5040373448" description="Secreted protein" evidence="1">
    <location>
        <begin position="18"/>
        <end position="71"/>
    </location>
</feature>
<sequence>MIVSLTSSLCLTALLWRLPHLRHPTMLLHSAGQCLTTTGQRLTDPKSIHRRPPPAAAKLSCACSSQSRHFG</sequence>